<accession>A0A0H5QJ04</accession>
<proteinExistence type="predicted"/>
<sequence length="206" mass="23546">MRSLLGVDKQWRPLRASTYKILSFWATFVKRPESLHLCCVGNGPIDLYSCYHVCMFTLDNDFEANRCRQNYSSVDRTLVWFPLSKKVVAFEQDRQSSHAMYRTEEYEMLGTGTVTTEKRDALDDARTKSLKCKIFKVSLSSGKYSDKVAKRSRINSDGWKSPRMSKDTSKGITSAGMRNFLTKPTILAASRPDLEVTTVITRRVIC</sequence>
<reference evidence="1" key="1">
    <citation type="submission" date="2015-04" db="EMBL/GenBank/DDBJ databases">
        <title>The genome sequence of the plant pathogenic Rhizarian Plasmodiophora brassicae reveals insights in its biotrophic life cycle and the origin of chitin synthesis.</title>
        <authorList>
            <person name="Schwelm A."/>
            <person name="Fogelqvist J."/>
            <person name="Knaust A."/>
            <person name="Julke S."/>
            <person name="Lilja T."/>
            <person name="Dhandapani V."/>
            <person name="Bonilla-Rosso G."/>
            <person name="Karlsson M."/>
            <person name="Shevchenko A."/>
            <person name="Choi S.R."/>
            <person name="Kim H.G."/>
            <person name="Park J.Y."/>
            <person name="Lim Y.P."/>
            <person name="Ludwig-Muller J."/>
            <person name="Dixelius C."/>
        </authorList>
    </citation>
    <scope>NUCLEOTIDE SEQUENCE</scope>
    <source>
        <tissue evidence="1">Potato root galls</tissue>
    </source>
</reference>
<dbReference type="AlphaFoldDB" id="A0A0H5QJ04"/>
<dbReference type="EMBL" id="HACM01001658">
    <property type="protein sequence ID" value="CRZ02100.1"/>
    <property type="molecule type" value="Transcribed_RNA"/>
</dbReference>
<evidence type="ECO:0000313" key="1">
    <source>
        <dbReference type="EMBL" id="CRZ02100.1"/>
    </source>
</evidence>
<name>A0A0H5QJ04_9EUKA</name>
<protein>
    <submittedName>
        <fullName evidence="1">Uncharacterized protein</fullName>
    </submittedName>
</protein>
<organism evidence="1">
    <name type="scientific">Spongospora subterranea</name>
    <dbReference type="NCBI Taxonomy" id="70186"/>
    <lineage>
        <taxon>Eukaryota</taxon>
        <taxon>Sar</taxon>
        <taxon>Rhizaria</taxon>
        <taxon>Endomyxa</taxon>
        <taxon>Phytomyxea</taxon>
        <taxon>Plasmodiophorida</taxon>
        <taxon>Plasmodiophoridae</taxon>
        <taxon>Spongospora</taxon>
    </lineage>
</organism>